<evidence type="ECO:0000256" key="10">
    <source>
        <dbReference type="PROSITE-ProRule" id="PRU00117"/>
    </source>
</evidence>
<dbReference type="InterPro" id="IPR036612">
    <property type="entry name" value="KH_dom_type_1_sf"/>
</dbReference>
<evidence type="ECO:0000256" key="6">
    <source>
        <dbReference type="ARBA" id="ARBA00022989"/>
    </source>
</evidence>
<dbReference type="PANTHER" id="PTHR21508:SF3">
    <property type="entry name" value="MITOGUARDIN 1"/>
    <property type="match status" value="1"/>
</dbReference>
<evidence type="ECO:0000256" key="11">
    <source>
        <dbReference type="SAM" id="MobiDB-lite"/>
    </source>
</evidence>
<dbReference type="SUPFAM" id="SSF54791">
    <property type="entry name" value="Eukaryotic type KH-domain (KH-domain type I)"/>
    <property type="match status" value="4"/>
</dbReference>
<keyword evidence="10" id="KW-0694">RNA-binding</keyword>
<dbReference type="GO" id="GO:0005741">
    <property type="term" value="C:mitochondrial outer membrane"/>
    <property type="evidence" value="ECO:0007669"/>
    <property type="project" value="UniProtKB-SubCell"/>
</dbReference>
<feature type="compositionally biased region" description="Basic residues" evidence="11">
    <location>
        <begin position="266"/>
        <end position="279"/>
    </location>
</feature>
<feature type="compositionally biased region" description="Low complexity" evidence="11">
    <location>
        <begin position="336"/>
        <end position="350"/>
    </location>
</feature>
<feature type="region of interest" description="Disordered" evidence="11">
    <location>
        <begin position="139"/>
        <end position="374"/>
    </location>
</feature>
<feature type="region of interest" description="Disordered" evidence="11">
    <location>
        <begin position="541"/>
        <end position="561"/>
    </location>
</feature>
<comment type="similarity">
    <text evidence="3">Belongs to the mitoguardin family.</text>
</comment>
<dbReference type="SMART" id="SM00322">
    <property type="entry name" value="KH"/>
    <property type="match status" value="4"/>
</dbReference>
<dbReference type="Pfam" id="PF00013">
    <property type="entry name" value="KH_1"/>
    <property type="match status" value="4"/>
</dbReference>
<evidence type="ECO:0000256" key="7">
    <source>
        <dbReference type="ARBA" id="ARBA00023128"/>
    </source>
</evidence>
<dbReference type="InterPro" id="IPR048250">
    <property type="entry name" value="KH-I_FUBP1_dom2"/>
</dbReference>
<dbReference type="GO" id="GO:0008053">
    <property type="term" value="P:mitochondrial fusion"/>
    <property type="evidence" value="ECO:0007669"/>
    <property type="project" value="InterPro"/>
</dbReference>
<feature type="domain" description="K Homology" evidence="12">
    <location>
        <begin position="1070"/>
        <end position="1142"/>
    </location>
</feature>
<dbReference type="GO" id="GO:0005634">
    <property type="term" value="C:nucleus"/>
    <property type="evidence" value="ECO:0007669"/>
    <property type="project" value="UniProtKB-SubCell"/>
</dbReference>
<protein>
    <recommendedName>
        <fullName evidence="12">K Homology domain-containing protein</fullName>
    </recommendedName>
</protein>
<reference evidence="13" key="1">
    <citation type="submission" date="2023-06" db="EMBL/GenBank/DDBJ databases">
        <title>Male Hemibagrus guttatus genome.</title>
        <authorList>
            <person name="Bian C."/>
        </authorList>
    </citation>
    <scope>NUCLEOTIDE SEQUENCE</scope>
    <source>
        <strain evidence="13">Male_cb2023</strain>
        <tissue evidence="13">Muscle</tissue>
    </source>
</reference>
<organism evidence="13 14">
    <name type="scientific">Hemibagrus guttatus</name>
    <dbReference type="NCBI Taxonomy" id="175788"/>
    <lineage>
        <taxon>Eukaryota</taxon>
        <taxon>Metazoa</taxon>
        <taxon>Chordata</taxon>
        <taxon>Craniata</taxon>
        <taxon>Vertebrata</taxon>
        <taxon>Euteleostomi</taxon>
        <taxon>Actinopterygii</taxon>
        <taxon>Neopterygii</taxon>
        <taxon>Teleostei</taxon>
        <taxon>Ostariophysi</taxon>
        <taxon>Siluriformes</taxon>
        <taxon>Bagridae</taxon>
        <taxon>Hemibagrus</taxon>
    </lineage>
</organism>
<feature type="domain" description="K Homology" evidence="12">
    <location>
        <begin position="1165"/>
        <end position="1235"/>
    </location>
</feature>
<keyword evidence="9" id="KW-0539">Nucleus</keyword>
<feature type="compositionally biased region" description="Basic residues" evidence="11">
    <location>
        <begin position="210"/>
        <end position="230"/>
    </location>
</feature>
<dbReference type="PANTHER" id="PTHR21508">
    <property type="entry name" value="MITOGUARDIN"/>
    <property type="match status" value="1"/>
</dbReference>
<dbReference type="FunFam" id="3.30.1370.10:FF:000007">
    <property type="entry name" value="far upstream element-binding protein 1 isoform X1"/>
    <property type="match status" value="1"/>
</dbReference>
<keyword evidence="4" id="KW-0812">Transmembrane</keyword>
<feature type="compositionally biased region" description="Low complexity" evidence="11">
    <location>
        <begin position="1435"/>
        <end position="1456"/>
    </location>
</feature>
<dbReference type="CDD" id="cd22478">
    <property type="entry name" value="KH-I_FUBP1_rpt1"/>
    <property type="match status" value="1"/>
</dbReference>
<evidence type="ECO:0000256" key="4">
    <source>
        <dbReference type="ARBA" id="ARBA00022692"/>
    </source>
</evidence>
<feature type="domain" description="K Homology" evidence="12">
    <location>
        <begin position="1264"/>
        <end position="1337"/>
    </location>
</feature>
<evidence type="ECO:0000256" key="8">
    <source>
        <dbReference type="ARBA" id="ARBA00023136"/>
    </source>
</evidence>
<dbReference type="InterPro" id="IPR048252">
    <property type="entry name" value="KH-I_FUBP1_dom4"/>
</dbReference>
<dbReference type="PROSITE" id="PS50084">
    <property type="entry name" value="KH_TYPE_1"/>
    <property type="match status" value="4"/>
</dbReference>
<feature type="compositionally biased region" description="Basic residues" evidence="11">
    <location>
        <begin position="189"/>
        <end position="202"/>
    </location>
</feature>
<dbReference type="GO" id="GO:0003723">
    <property type="term" value="F:RNA binding"/>
    <property type="evidence" value="ECO:0007669"/>
    <property type="project" value="UniProtKB-UniRule"/>
</dbReference>
<feature type="compositionally biased region" description="Polar residues" evidence="11">
    <location>
        <begin position="362"/>
        <end position="374"/>
    </location>
</feature>
<gene>
    <name evidence="13" type="ORF">QTP70_025190</name>
</gene>
<accession>A0AAE0R8S6</accession>
<dbReference type="GO" id="GO:0006355">
    <property type="term" value="P:regulation of DNA-templated transcription"/>
    <property type="evidence" value="ECO:0007669"/>
    <property type="project" value="InterPro"/>
</dbReference>
<keyword evidence="14" id="KW-1185">Reference proteome</keyword>
<sequence>MAEDLLRDSSLSSLKAAALRAADLPLSVLSSLPQVSLSSGTKKLVAVAAFGAVSVLFLARRFRRRKGKKKVVQEQKRSDFLSTLPPLKDAACTRPNLSLSLNSKSGFSRHAVSNGGLHSKLSSSLQSLTSKLIKSSTPAKRFAIPAKRTPVPAKRTPVPAKRSPVPAKCSPVPAKRSPVPAKRSPVPAKRTHVPAKRTHVPAKRSPVPAKRTHVPAKRTHIPAKRTHVPAKRSPVPAKRSPVPAKRSPVPAKRSPVPAKRSPVPAKRTHVPAKRTHVPAKRSPVPAKRTHVPAKRSPVPAKRTHVPAKRSPVPAKRTHVPAKRTHVPAKRTHVPAKRSPVPAKPSPVSAKRSPVPAKRSPVKSVNSCSEGTSGSACWDRTDDGDLRNIVTTPENLYLMGMELFEEALRRWEEALNFRSRLADDEAECASVKLGAGDAIAEETVEEVRDPTAHGVRHIQLEELVSEQNWDDRIKSRTKVHKRYPGIGSWGIQMLKDEVEGHVHSIVYRSVGSDIISGEFIRKLESLLQRAYRLQEEFEGALGFQDPSSHHSEKHNGSTAREDLDDSCWRDTVSIGSTDSFVSVAELSEHKTAMGLSSLCHYPFYEEALQMAEDGKIFCRVLRTELLECLGDTDFLAKLHCIRQACQVILQEISTRMFLADTGKKILSSIIVKARKNPKRFEEVYEEMIGFLEKREHWEKTEAELAARGVRHLNFYDIVLDFILMDSFEDLENPPMSITNVVNNRWLNDAFKETAVASSCWSVLKQKRQHVKDQDGFIAHFYAVCEHISPELAWGFLGPKSPLYDFCCFFKEQVLLFLKDIFDLEKVRYTSVDTLAEDVLHLLHYRAELLLSCTVSDCTPHANGCLGTVTRPVSGAPSETQLGFSASSSRLRGHILPHGFTSNMADYTSVAPPSSNAGGGMNDAFKDALQRARQIAAKIGGDGVNPPPPTNEFAYGGQKRPLEDADQPETKKVASDPFAAMGGMAGLPRPTSEEFKVPDGMVGFIIGRGGEQISRIQQESGCKIQIAPDSGGMPERSVTLTGSPDSIMAAKRLLMEIVEKGRPTPFHNDGPGMSVQEIMIPASKAGLVIGKGGETIKQLQERAGVKMVMIQDGPQNTGADKPLRISGDPFKVQQAKDMVMDLIRDQGFREQRGEYGSRMGGGGGGGGGEGLDVPVPRFAVGIVIGRNGEMIKKIQNDTGVKIQFKPDDGTTPDRIAQIMGPPDRAQHAASIITDLLHSVQAGGPPGPGGRGRGRGHGNWNMGPPGGLQEFSFTVPTVKTGLIIGKGGETIKSISQQSGARIELQRNPPPNADPNIKMFTVRGTPQQIDYARQLVEEKIGGPVSPMGGPHGPPGPHGGPAPHGPPGPPGPPAPMGPYNPGPYNQGPPGPHGPPGPYQPQGWGNGYPHWQQGQPDPNKAAADANAAAWAAYYAQYQQQPQTPITPTSATAPGTTPANGQGDPQAPGQSGQADYTKAWEEYYKKMGQQGQQPQDYTKAWEEYYKKQGQAAPQAAGASSSQPGGQPDYSAAWAEYYRQQAAYYGQGASQPMGAAPPSQQGQ</sequence>
<name>A0AAE0R8S6_9TELE</name>
<feature type="compositionally biased region" description="Low complexity" evidence="11">
    <location>
        <begin position="1394"/>
        <end position="1403"/>
    </location>
</feature>
<dbReference type="InterPro" id="IPR015096">
    <property type="entry name" value="FUBP_C"/>
</dbReference>
<evidence type="ECO:0000256" key="1">
    <source>
        <dbReference type="ARBA" id="ARBA00004123"/>
    </source>
</evidence>
<feature type="compositionally biased region" description="Basic residues" evidence="11">
    <location>
        <begin position="315"/>
        <end position="335"/>
    </location>
</feature>
<feature type="domain" description="K Homology" evidence="12">
    <location>
        <begin position="987"/>
        <end position="1057"/>
    </location>
</feature>
<dbReference type="Gene3D" id="3.30.1370.10">
    <property type="entry name" value="K Homology domain, type 1"/>
    <property type="match status" value="4"/>
</dbReference>
<comment type="subcellular location">
    <subcellularLocation>
        <location evidence="2">Mitochondrion outer membrane</location>
    </subcellularLocation>
    <subcellularLocation>
        <location evidence="1">Nucleus</location>
    </subcellularLocation>
</comment>
<proteinExistence type="inferred from homology"/>
<dbReference type="CDD" id="cd22487">
    <property type="entry name" value="KH-I_FUBP1_rpt4"/>
    <property type="match status" value="1"/>
</dbReference>
<dbReference type="InterPro" id="IPR048249">
    <property type="entry name" value="KH-I_FUBP1_dom1"/>
</dbReference>
<evidence type="ECO:0000256" key="3">
    <source>
        <dbReference type="ARBA" id="ARBA00008969"/>
    </source>
</evidence>
<dbReference type="CDD" id="cd22484">
    <property type="entry name" value="KH-I_FUBP1_rpt3"/>
    <property type="match status" value="1"/>
</dbReference>
<dbReference type="InterPro" id="IPR004088">
    <property type="entry name" value="KH_dom_type_1"/>
</dbReference>
<dbReference type="Proteomes" id="UP001274896">
    <property type="component" value="Unassembled WGS sequence"/>
</dbReference>
<feature type="compositionally biased region" description="Basic and acidic residues" evidence="11">
    <location>
        <begin position="546"/>
        <end position="560"/>
    </location>
</feature>
<evidence type="ECO:0000256" key="5">
    <source>
        <dbReference type="ARBA" id="ARBA00022787"/>
    </source>
</evidence>
<feature type="region of interest" description="Disordered" evidence="11">
    <location>
        <begin position="1435"/>
        <end position="1469"/>
    </location>
</feature>
<dbReference type="InterPro" id="IPR019392">
    <property type="entry name" value="Miga"/>
</dbReference>
<keyword evidence="7" id="KW-0496">Mitochondrion</keyword>
<evidence type="ECO:0000259" key="12">
    <source>
        <dbReference type="SMART" id="SM00322"/>
    </source>
</evidence>
<keyword evidence="6" id="KW-1133">Transmembrane helix</keyword>
<keyword evidence="5" id="KW-1000">Mitochondrion outer membrane</keyword>
<dbReference type="EMBL" id="JAUCMX010000005">
    <property type="protein sequence ID" value="KAK3546247.1"/>
    <property type="molecule type" value="Genomic_DNA"/>
</dbReference>
<comment type="caution">
    <text evidence="13">The sequence shown here is derived from an EMBL/GenBank/DDBJ whole genome shotgun (WGS) entry which is preliminary data.</text>
</comment>
<evidence type="ECO:0000313" key="13">
    <source>
        <dbReference type="EMBL" id="KAK3546247.1"/>
    </source>
</evidence>
<dbReference type="Pfam" id="PF09005">
    <property type="entry name" value="FUBP_C"/>
    <property type="match status" value="1"/>
</dbReference>
<feature type="region of interest" description="Disordered" evidence="11">
    <location>
        <begin position="1292"/>
        <end position="1313"/>
    </location>
</feature>
<feature type="compositionally biased region" description="Pro residues" evidence="11">
    <location>
        <begin position="1347"/>
        <end position="1393"/>
    </location>
</feature>
<evidence type="ECO:0000256" key="2">
    <source>
        <dbReference type="ARBA" id="ARBA00004294"/>
    </source>
</evidence>
<dbReference type="CDD" id="cd22481">
    <property type="entry name" value="KH-I_FUBP1_rpt2"/>
    <property type="match status" value="1"/>
</dbReference>
<dbReference type="InterPro" id="IPR048251">
    <property type="entry name" value="KH-I_FUBP1_dom3"/>
</dbReference>
<dbReference type="InterPro" id="IPR004087">
    <property type="entry name" value="KH_dom"/>
</dbReference>
<evidence type="ECO:0000256" key="9">
    <source>
        <dbReference type="ARBA" id="ARBA00023242"/>
    </source>
</evidence>
<feature type="region of interest" description="Disordered" evidence="11">
    <location>
        <begin position="1336"/>
        <end position="1418"/>
    </location>
</feature>
<evidence type="ECO:0000313" key="14">
    <source>
        <dbReference type="Proteomes" id="UP001274896"/>
    </source>
</evidence>
<dbReference type="Pfam" id="PF10265">
    <property type="entry name" value="Miga"/>
    <property type="match status" value="3"/>
</dbReference>
<keyword evidence="8" id="KW-0472">Membrane</keyword>
<feature type="region of interest" description="Disordered" evidence="11">
    <location>
        <begin position="1501"/>
        <end position="1522"/>
    </location>
</feature>